<evidence type="ECO:0000313" key="2">
    <source>
        <dbReference type="EMBL" id="KEO51159.1"/>
    </source>
</evidence>
<dbReference type="RefSeq" id="WP_038079228.1">
    <property type="nucleotide sequence ID" value="NZ_AUND01000039.1"/>
</dbReference>
<keyword evidence="3" id="KW-1185">Reference proteome</keyword>
<dbReference type="AlphaFoldDB" id="A0A074J3T9"/>
<evidence type="ECO:0000256" key="1">
    <source>
        <dbReference type="SAM" id="SignalP"/>
    </source>
</evidence>
<proteinExistence type="predicted"/>
<dbReference type="EMBL" id="AUND01000039">
    <property type="protein sequence ID" value="KEO51159.1"/>
    <property type="molecule type" value="Genomic_DNA"/>
</dbReference>
<protein>
    <recommendedName>
        <fullName evidence="4">DUF306 domain-containing protein</fullName>
    </recommendedName>
</protein>
<sequence length="154" mass="16166">MTSLSSPLRRPIAALVLGLFAAACTPTGPATSETLAARIDTLRAYDLVSVDGAGPARALRFYIGDNSRFAICGHCLCGTGIMVFPYPKLGIRPTSASPTLSCDWDSQPFKADGELVGMFFDMTEAQVDGAQVTFSGSGDHVMVFTRGGTDLSPP</sequence>
<reference evidence="2 3" key="1">
    <citation type="submission" date="2013-07" db="EMBL/GenBank/DDBJ databases">
        <title>Thioclava pacifica DSM 10166 Genome Sequencing.</title>
        <authorList>
            <person name="Lai Q."/>
            <person name="Shao Z."/>
        </authorList>
    </citation>
    <scope>NUCLEOTIDE SEQUENCE [LARGE SCALE GENOMIC DNA]</scope>
    <source>
        <strain evidence="2 3">DSM 10166</strain>
    </source>
</reference>
<name>A0A074J3T9_9RHOB</name>
<organism evidence="2 3">
    <name type="scientific">Thioclava pacifica DSM 10166</name>
    <dbReference type="NCBI Taxonomy" id="1353537"/>
    <lineage>
        <taxon>Bacteria</taxon>
        <taxon>Pseudomonadati</taxon>
        <taxon>Pseudomonadota</taxon>
        <taxon>Alphaproteobacteria</taxon>
        <taxon>Rhodobacterales</taxon>
        <taxon>Paracoccaceae</taxon>
        <taxon>Thioclava</taxon>
    </lineage>
</organism>
<feature type="signal peptide" evidence="1">
    <location>
        <begin position="1"/>
        <end position="30"/>
    </location>
</feature>
<evidence type="ECO:0000313" key="3">
    <source>
        <dbReference type="Proteomes" id="UP000027432"/>
    </source>
</evidence>
<feature type="chain" id="PRO_5001695974" description="DUF306 domain-containing protein" evidence="1">
    <location>
        <begin position="31"/>
        <end position="154"/>
    </location>
</feature>
<comment type="caution">
    <text evidence="2">The sequence shown here is derived from an EMBL/GenBank/DDBJ whole genome shotgun (WGS) entry which is preliminary data.</text>
</comment>
<accession>A0A074J3T9</accession>
<gene>
    <name evidence="2" type="ORF">TP2_12245</name>
</gene>
<keyword evidence="1" id="KW-0732">Signal</keyword>
<dbReference type="OrthoDB" id="7872552at2"/>
<evidence type="ECO:0008006" key="4">
    <source>
        <dbReference type="Google" id="ProtNLM"/>
    </source>
</evidence>
<dbReference type="Proteomes" id="UP000027432">
    <property type="component" value="Unassembled WGS sequence"/>
</dbReference>